<evidence type="ECO:0000313" key="2">
    <source>
        <dbReference type="Proteomes" id="UP001163878"/>
    </source>
</evidence>
<dbReference type="InterPro" id="IPR025591">
    <property type="entry name" value="RloB"/>
</dbReference>
<organism evidence="1 2">
    <name type="scientific">Streptomyces peucetius</name>
    <dbReference type="NCBI Taxonomy" id="1950"/>
    <lineage>
        <taxon>Bacteria</taxon>
        <taxon>Bacillati</taxon>
        <taxon>Actinomycetota</taxon>
        <taxon>Actinomycetes</taxon>
        <taxon>Kitasatosporales</taxon>
        <taxon>Streptomycetaceae</taxon>
        <taxon>Streptomyces</taxon>
    </lineage>
</organism>
<keyword evidence="2" id="KW-1185">Reference proteome</keyword>
<gene>
    <name evidence="1" type="ORF">OGH68_12585</name>
</gene>
<sequence length="219" mass="24737">MGRTRGKDALGPAKKGQRRYKVVHVFTEGRVTEPQYIEIVRGKPAETGVEVRIANASAPGSQRKPITLVEAAARLMREETRAAKKAKLDEKLWPEVWCLFDRDQHLQIPDALKRAKEAGVEVAFSHPCFELWRLLHHKPVNGQFGGVCGEAVRQLPFTGSPEQLKHMRPDELPEGSFAQAKKWAQKINAQHPAHVAKDQRDPYTDVFEFVEKGLRITGY</sequence>
<proteinExistence type="predicted"/>
<reference evidence="1" key="1">
    <citation type="submission" date="2022-10" db="EMBL/GenBank/DDBJ databases">
        <title>Cytochrome P450 Catalyzes Benzene Ring Formation in the Biosynthesis of Trialkyl-Substituted Aromatic Polyketides.</title>
        <authorList>
            <person name="Zhao E."/>
            <person name="Ge H."/>
        </authorList>
    </citation>
    <scope>NUCLEOTIDE SEQUENCE</scope>
    <source>
        <strain evidence="1">NA0869</strain>
    </source>
</reference>
<dbReference type="Pfam" id="PF13707">
    <property type="entry name" value="RloB"/>
    <property type="match status" value="1"/>
</dbReference>
<evidence type="ECO:0000313" key="1">
    <source>
        <dbReference type="EMBL" id="UYQ62235.1"/>
    </source>
</evidence>
<protein>
    <submittedName>
        <fullName evidence="1">RloB family protein</fullName>
    </submittedName>
</protein>
<dbReference type="RefSeq" id="WP_264243502.1">
    <property type="nucleotide sequence ID" value="NZ_CP107567.1"/>
</dbReference>
<dbReference type="EMBL" id="CP107567">
    <property type="protein sequence ID" value="UYQ62235.1"/>
    <property type="molecule type" value="Genomic_DNA"/>
</dbReference>
<dbReference type="Proteomes" id="UP001163878">
    <property type="component" value="Chromosome"/>
</dbReference>
<name>A0ABY6I7L6_STRPE</name>
<accession>A0ABY6I7L6</accession>